<dbReference type="RefSeq" id="WP_134939576.1">
    <property type="nucleotide sequence ID" value="NZ_JAAQYP010000028.1"/>
</dbReference>
<dbReference type="AlphaFoldDB" id="A0A7Y1QLN1"/>
<reference evidence="2 3" key="1">
    <citation type="journal article" date="2020" name="Front. Microbiol.">
        <title>Genetic Organization of the aprX-lipA2 Operon Affects the Proteolytic Potential of Pseudomonas Species in Milk.</title>
        <authorList>
            <person name="Maier C."/>
            <person name="Huptas C."/>
            <person name="von Neubeck M."/>
            <person name="Scherer S."/>
            <person name="Wenning M."/>
            <person name="Lucking G."/>
        </authorList>
    </citation>
    <scope>NUCLEOTIDE SEQUENCE [LARGE SCALE GENOMIC DNA]</scope>
    <source>
        <strain evidence="2 3">G4779</strain>
    </source>
</reference>
<evidence type="ECO:0000256" key="1">
    <source>
        <dbReference type="SAM" id="MobiDB-lite"/>
    </source>
</evidence>
<accession>A0A7Y1QLN1</accession>
<proteinExistence type="predicted"/>
<dbReference type="InterPro" id="IPR047749">
    <property type="entry name" value="STY4528-like"/>
</dbReference>
<feature type="region of interest" description="Disordered" evidence="1">
    <location>
        <begin position="375"/>
        <end position="416"/>
    </location>
</feature>
<feature type="compositionally biased region" description="Polar residues" evidence="1">
    <location>
        <begin position="258"/>
        <end position="283"/>
    </location>
</feature>
<organism evidence="2 3">
    <name type="scientific">Pseudomonas gessardii</name>
    <dbReference type="NCBI Taxonomy" id="78544"/>
    <lineage>
        <taxon>Bacteria</taxon>
        <taxon>Pseudomonadati</taxon>
        <taxon>Pseudomonadota</taxon>
        <taxon>Gammaproteobacteria</taxon>
        <taxon>Pseudomonadales</taxon>
        <taxon>Pseudomonadaceae</taxon>
        <taxon>Pseudomonas</taxon>
    </lineage>
</organism>
<dbReference type="Proteomes" id="UP000542111">
    <property type="component" value="Unassembled WGS sequence"/>
</dbReference>
<dbReference type="EMBL" id="JAAQYP010000028">
    <property type="protein sequence ID" value="NNA96946.1"/>
    <property type="molecule type" value="Genomic_DNA"/>
</dbReference>
<evidence type="ECO:0008006" key="4">
    <source>
        <dbReference type="Google" id="ProtNLM"/>
    </source>
</evidence>
<protein>
    <recommendedName>
        <fullName evidence="4">Helix-turn-helix domain-containing protein</fullName>
    </recommendedName>
</protein>
<evidence type="ECO:0000313" key="3">
    <source>
        <dbReference type="Proteomes" id="UP000542111"/>
    </source>
</evidence>
<evidence type="ECO:0000313" key="2">
    <source>
        <dbReference type="EMBL" id="NNA96946.1"/>
    </source>
</evidence>
<comment type="caution">
    <text evidence="2">The sequence shown here is derived from an EMBL/GenBank/DDBJ whole genome shotgun (WGS) entry which is preliminary data.</text>
</comment>
<feature type="compositionally biased region" description="Polar residues" evidence="1">
    <location>
        <begin position="229"/>
        <end position="240"/>
    </location>
</feature>
<sequence>MKLSRFPFSTLLDSASGHLEAHLRQKKESAPPGIEGSSPYSGIIFSGNPHETVPRRLLLDDRLSPLERNTWQVFRLLINDDGLTAFPTYEQLRPYLGMQPGRLASRETISKALVTLRLTRWLSLGRRVRNDLSGQVQGNVYLLHDEPVTPGEALEFDKDYLQLLAQSMDHPTKVIREVAEIAWKEFAADPEVGQRLPSRVDIIEARLNSQSWVKATAPKALTAPEFGIRTQQSIPGSPLSSDAELSENDGKRIAYELSSDSELSRKSPSSDSVRHPNSYSTYTDTHKDVCKSSVHVPLTPNETAADFLDALHRLPVEQKQSAVLALQKVPAELKPALIKQWVHRCDSGGIRNPLGYLMTLVAMAVRGDFNSNWSPDDKVAPNPGYKNFASPPADLRPEKNDQPPKAMVLPRNPKSIQTANQTLSEMLHLLKPHRSAHP</sequence>
<dbReference type="NCBIfam" id="NF040582">
    <property type="entry name" value="STY4528_fam"/>
    <property type="match status" value="1"/>
</dbReference>
<name>A0A7Y1QLN1_9PSED</name>
<feature type="region of interest" description="Disordered" evidence="1">
    <location>
        <begin position="226"/>
        <end position="284"/>
    </location>
</feature>
<gene>
    <name evidence="2" type="ORF">HBO33_17385</name>
</gene>